<evidence type="ECO:0000256" key="1">
    <source>
        <dbReference type="SAM" id="MobiDB-lite"/>
    </source>
</evidence>
<feature type="region of interest" description="Disordered" evidence="1">
    <location>
        <begin position="1"/>
        <end position="79"/>
    </location>
</feature>
<organism evidence="2 3">
    <name type="scientific">Sistotremastrum suecicum HHB10207 ss-3</name>
    <dbReference type="NCBI Taxonomy" id="1314776"/>
    <lineage>
        <taxon>Eukaryota</taxon>
        <taxon>Fungi</taxon>
        <taxon>Dikarya</taxon>
        <taxon>Basidiomycota</taxon>
        <taxon>Agaricomycotina</taxon>
        <taxon>Agaricomycetes</taxon>
        <taxon>Sistotremastrales</taxon>
        <taxon>Sistotremastraceae</taxon>
        <taxon>Sistotremastrum</taxon>
    </lineage>
</organism>
<keyword evidence="3" id="KW-1185">Reference proteome</keyword>
<dbReference type="AlphaFoldDB" id="A0A165Y327"/>
<accession>A0A165Y327</accession>
<evidence type="ECO:0000313" key="3">
    <source>
        <dbReference type="Proteomes" id="UP000076798"/>
    </source>
</evidence>
<protein>
    <submittedName>
        <fullName evidence="2">Uncharacterized protein</fullName>
    </submittedName>
</protein>
<evidence type="ECO:0000313" key="2">
    <source>
        <dbReference type="EMBL" id="KZT32825.1"/>
    </source>
</evidence>
<dbReference type="EMBL" id="KV428292">
    <property type="protein sequence ID" value="KZT32825.1"/>
    <property type="molecule type" value="Genomic_DNA"/>
</dbReference>
<gene>
    <name evidence="2" type="ORF">SISSUDRAFT_1066635</name>
</gene>
<sequence length="424" mass="48319">MSQSSAPRTPPRTKKRRRDVEWSPNQIEKLSKSSKLSTPPRKTPKKRTLLQYLTKPRPRIRINPDRAEQPPGSLTSSTQYRAGDIKGMHRWTDFHLEEIQRKYGEVLKTWCPARQVYPSHRKGDTVQGETEISLRLAKGLITAVNRGLDHAHHEVDPGSPECGAPPQAAVQKLLDEKHLYMYIVSGTVIKIDNNFSDDLVAKTPKNTGCVSIEVKPSYNFRARWRSKQEKQSRVDFMQEINIRTIVRSYRTNEILDFFYGSVLSLAKDFGVDVCSLQLVSQSVLVVDASLVTSNEHTSTVYYFAYPPNPNGSVPDPPGFWSFSPYPYCPDQHLQADAAEVRFHVEPFVHYQRANNRILPLLQDLDSHGFLPIPDITYTSESPFASVREVTIQQAPESPIAPRGKKRQRKSFFSIFSKKRKVSNL</sequence>
<dbReference type="Proteomes" id="UP000076798">
    <property type="component" value="Unassembled WGS sequence"/>
</dbReference>
<proteinExistence type="predicted"/>
<reference evidence="2 3" key="1">
    <citation type="journal article" date="2016" name="Mol. Biol. Evol.">
        <title>Comparative Genomics of Early-Diverging Mushroom-Forming Fungi Provides Insights into the Origins of Lignocellulose Decay Capabilities.</title>
        <authorList>
            <person name="Nagy L.G."/>
            <person name="Riley R."/>
            <person name="Tritt A."/>
            <person name="Adam C."/>
            <person name="Daum C."/>
            <person name="Floudas D."/>
            <person name="Sun H."/>
            <person name="Yadav J.S."/>
            <person name="Pangilinan J."/>
            <person name="Larsson K.H."/>
            <person name="Matsuura K."/>
            <person name="Barry K."/>
            <person name="Labutti K."/>
            <person name="Kuo R."/>
            <person name="Ohm R.A."/>
            <person name="Bhattacharya S.S."/>
            <person name="Shirouzu T."/>
            <person name="Yoshinaga Y."/>
            <person name="Martin F.M."/>
            <person name="Grigoriev I.V."/>
            <person name="Hibbett D.S."/>
        </authorList>
    </citation>
    <scope>NUCLEOTIDE SEQUENCE [LARGE SCALE GENOMIC DNA]</scope>
    <source>
        <strain evidence="2 3">HHB10207 ss-3</strain>
    </source>
</reference>
<name>A0A165Y327_9AGAM</name>